<dbReference type="AlphaFoldDB" id="A0A6C0E4Z4"/>
<accession>A0A6C0E4Z4</accession>
<sequence>MSTRVKAREFTLKNWTRGKLLKTEAGEPTDGTNVIPWIHKLDVITVLTNPSQFPNDVARAIEIKTAFRPTASDLNALFDAEQAVLNGEPGAEATLRALEAAAAKERVLIGKYSEESNVATRVYVPPMPFENRGFTATESQLAPGFTAAEIP</sequence>
<protein>
    <submittedName>
        <fullName evidence="1">Uncharacterized protein</fullName>
    </submittedName>
</protein>
<evidence type="ECO:0000313" key="1">
    <source>
        <dbReference type="EMBL" id="QHT24237.1"/>
    </source>
</evidence>
<dbReference type="EMBL" id="MN739743">
    <property type="protein sequence ID" value="QHT24237.1"/>
    <property type="molecule type" value="Genomic_DNA"/>
</dbReference>
<reference evidence="1" key="1">
    <citation type="journal article" date="2020" name="Nature">
        <title>Giant virus diversity and host interactions through global metagenomics.</title>
        <authorList>
            <person name="Schulz F."/>
            <person name="Roux S."/>
            <person name="Paez-Espino D."/>
            <person name="Jungbluth S."/>
            <person name="Walsh D.A."/>
            <person name="Denef V.J."/>
            <person name="McMahon K.D."/>
            <person name="Konstantinidis K.T."/>
            <person name="Eloe-Fadrosh E.A."/>
            <person name="Kyrpides N.C."/>
            <person name="Woyke T."/>
        </authorList>
    </citation>
    <scope>NUCLEOTIDE SEQUENCE</scope>
    <source>
        <strain evidence="1">GVMAG-M-3300023179-138</strain>
    </source>
</reference>
<name>A0A6C0E4Z4_9ZZZZ</name>
<organism evidence="1">
    <name type="scientific">viral metagenome</name>
    <dbReference type="NCBI Taxonomy" id="1070528"/>
    <lineage>
        <taxon>unclassified sequences</taxon>
        <taxon>metagenomes</taxon>
        <taxon>organismal metagenomes</taxon>
    </lineage>
</organism>
<proteinExistence type="predicted"/>